<proteinExistence type="predicted"/>
<evidence type="ECO:0000313" key="3">
    <source>
        <dbReference type="Proteomes" id="UP001595453"/>
    </source>
</evidence>
<organism evidence="2 3">
    <name type="scientific">Pseudoalteromonas fenneropenaei</name>
    <dbReference type="NCBI Taxonomy" id="1737459"/>
    <lineage>
        <taxon>Bacteria</taxon>
        <taxon>Pseudomonadati</taxon>
        <taxon>Pseudomonadota</taxon>
        <taxon>Gammaproteobacteria</taxon>
        <taxon>Alteromonadales</taxon>
        <taxon>Pseudoalteromonadaceae</taxon>
        <taxon>Pseudoalteromonas</taxon>
    </lineage>
</organism>
<accession>A0ABV7CJ39</accession>
<dbReference type="EMBL" id="JBHRSD010000014">
    <property type="protein sequence ID" value="MFC3032540.1"/>
    <property type="molecule type" value="Genomic_DNA"/>
</dbReference>
<evidence type="ECO:0000313" key="2">
    <source>
        <dbReference type="EMBL" id="MFC3032540.1"/>
    </source>
</evidence>
<dbReference type="Proteomes" id="UP001595453">
    <property type="component" value="Unassembled WGS sequence"/>
</dbReference>
<feature type="region of interest" description="Disordered" evidence="1">
    <location>
        <begin position="82"/>
        <end position="118"/>
    </location>
</feature>
<gene>
    <name evidence="2" type="ORF">ACFOEE_08420</name>
</gene>
<reference evidence="3" key="1">
    <citation type="journal article" date="2019" name="Int. J. Syst. Evol. Microbiol.">
        <title>The Global Catalogue of Microorganisms (GCM) 10K type strain sequencing project: providing services to taxonomists for standard genome sequencing and annotation.</title>
        <authorList>
            <consortium name="The Broad Institute Genomics Platform"/>
            <consortium name="The Broad Institute Genome Sequencing Center for Infectious Disease"/>
            <person name="Wu L."/>
            <person name="Ma J."/>
        </authorList>
    </citation>
    <scope>NUCLEOTIDE SEQUENCE [LARGE SCALE GENOMIC DNA]</scope>
    <source>
        <strain evidence="3">KCTC 42730</strain>
    </source>
</reference>
<keyword evidence="3" id="KW-1185">Reference proteome</keyword>
<evidence type="ECO:0000256" key="1">
    <source>
        <dbReference type="SAM" id="MobiDB-lite"/>
    </source>
</evidence>
<dbReference type="RefSeq" id="WP_377123147.1">
    <property type="nucleotide sequence ID" value="NZ_JBHRSD010000014.1"/>
</dbReference>
<name>A0ABV7CJ39_9GAMM</name>
<comment type="caution">
    <text evidence="2">The sequence shown here is derived from an EMBL/GenBank/DDBJ whole genome shotgun (WGS) entry which is preliminary data.</text>
</comment>
<sequence length="118" mass="13753">MKRFYKHPVKPEWGVTFVDLDECSNEFEEFMFSDIGLKKLKLEIVKAHLVQLSEQELQALDEKTKRKLESYAPAPIFAAKGSVPAKAEKPVKDDDDIEFEDIEIEDSEWMDEEEEIDD</sequence>
<feature type="compositionally biased region" description="Acidic residues" evidence="1">
    <location>
        <begin position="93"/>
        <end position="118"/>
    </location>
</feature>
<protein>
    <submittedName>
        <fullName evidence="2">Uncharacterized protein</fullName>
    </submittedName>
</protein>